<sequence length="283" mass="32258">MSEYVDLIKRKSSGSEYRKRKAEKKKEFQKTKKFMNIEKYITTKNQDLNVTSTSEIATNASVDQIVIEDIVDKVSTCDGNVQLTPLAMCIQIPDDLSTVFMNISDPLIRNSKVIDHIISNCQVQTHIDNYPKSDSGRHFSNCHFTKKLANNETIQRRRLIYSVSKDQVYRFCCRLFDSKSTSSLVSKGYNNWKHLSEMSKIHESSTSHKKFYLSWIDTELRLKAGKTRALKEQFVTNVSQTSVQGHFSGFLEAKSLMTSSKSSALALHVQLKLLPDKTNVLGP</sequence>
<proteinExistence type="predicted"/>
<dbReference type="RefSeq" id="XP_065675802.1">
    <property type="nucleotide sequence ID" value="XM_065819730.1"/>
</dbReference>
<name>A0ABM4DML7_HYDVU</name>
<reference evidence="2" key="1">
    <citation type="submission" date="2025-08" db="UniProtKB">
        <authorList>
            <consortium name="RefSeq"/>
        </authorList>
    </citation>
    <scope>IDENTIFICATION</scope>
</reference>
<organism evidence="1 2">
    <name type="scientific">Hydra vulgaris</name>
    <name type="common">Hydra</name>
    <name type="synonym">Hydra attenuata</name>
    <dbReference type="NCBI Taxonomy" id="6087"/>
    <lineage>
        <taxon>Eukaryota</taxon>
        <taxon>Metazoa</taxon>
        <taxon>Cnidaria</taxon>
        <taxon>Hydrozoa</taxon>
        <taxon>Hydroidolina</taxon>
        <taxon>Anthoathecata</taxon>
        <taxon>Aplanulata</taxon>
        <taxon>Hydridae</taxon>
        <taxon>Hydra</taxon>
    </lineage>
</organism>
<keyword evidence="1" id="KW-1185">Reference proteome</keyword>
<evidence type="ECO:0000313" key="1">
    <source>
        <dbReference type="Proteomes" id="UP001652625"/>
    </source>
</evidence>
<dbReference type="Proteomes" id="UP001652625">
    <property type="component" value="Chromosome 15"/>
</dbReference>
<dbReference type="GeneID" id="136092009"/>
<accession>A0ABM4DML7</accession>
<gene>
    <name evidence="2" type="primary">LOC136092009</name>
</gene>
<protein>
    <submittedName>
        <fullName evidence="2">Zinc finger MYM-type protein 5-like</fullName>
    </submittedName>
</protein>
<evidence type="ECO:0000313" key="2">
    <source>
        <dbReference type="RefSeq" id="XP_065675802.1"/>
    </source>
</evidence>